<evidence type="ECO:0000313" key="11">
    <source>
        <dbReference type="Proteomes" id="UP001604336"/>
    </source>
</evidence>
<evidence type="ECO:0000256" key="4">
    <source>
        <dbReference type="ARBA" id="ARBA00023157"/>
    </source>
</evidence>
<gene>
    <name evidence="10" type="ORF">Adt_34867</name>
</gene>
<dbReference type="Pfam" id="PF07983">
    <property type="entry name" value="X8"/>
    <property type="match status" value="1"/>
</dbReference>
<keyword evidence="5" id="KW-0326">Glycosidase</keyword>
<proteinExistence type="inferred from homology"/>
<dbReference type="Pfam" id="PF00332">
    <property type="entry name" value="Glyco_hydro_17"/>
    <property type="match status" value="1"/>
</dbReference>
<evidence type="ECO:0000256" key="7">
    <source>
        <dbReference type="SAM" id="Phobius"/>
    </source>
</evidence>
<keyword evidence="2 8" id="KW-0732">Signal</keyword>
<feature type="transmembrane region" description="Helical" evidence="7">
    <location>
        <begin position="481"/>
        <end position="500"/>
    </location>
</feature>
<dbReference type="EMBL" id="JBFOLK010000010">
    <property type="protein sequence ID" value="KAL2481901.1"/>
    <property type="molecule type" value="Genomic_DNA"/>
</dbReference>
<comment type="similarity">
    <text evidence="1 6">Belongs to the glycosyl hydrolase 17 family.</text>
</comment>
<dbReference type="InterPro" id="IPR044965">
    <property type="entry name" value="Glyco_hydro_17_plant"/>
</dbReference>
<dbReference type="Gene3D" id="1.20.58.1040">
    <property type="match status" value="1"/>
</dbReference>
<name>A0ABD1R2J1_9LAMI</name>
<dbReference type="InterPro" id="IPR012946">
    <property type="entry name" value="X8"/>
</dbReference>
<reference evidence="11" key="1">
    <citation type="submission" date="2024-07" db="EMBL/GenBank/DDBJ databases">
        <title>Two chromosome-level genome assemblies of Korean endemic species Abeliophyllum distichum and Forsythia ovata (Oleaceae).</title>
        <authorList>
            <person name="Jang H."/>
        </authorList>
    </citation>
    <scope>NUCLEOTIDE SEQUENCE [LARGE SCALE GENOMIC DNA]</scope>
</reference>
<dbReference type="AlphaFoldDB" id="A0ABD1R2J1"/>
<keyword evidence="3 10" id="KW-0378">Hydrolase</keyword>
<keyword evidence="7" id="KW-0812">Transmembrane</keyword>
<feature type="domain" description="X8" evidence="9">
    <location>
        <begin position="372"/>
        <end position="457"/>
    </location>
</feature>
<keyword evidence="7" id="KW-1133">Transmembrane helix</keyword>
<dbReference type="Gene3D" id="3.20.20.80">
    <property type="entry name" value="Glycosidases"/>
    <property type="match status" value="1"/>
</dbReference>
<evidence type="ECO:0000256" key="8">
    <source>
        <dbReference type="SAM" id="SignalP"/>
    </source>
</evidence>
<evidence type="ECO:0000256" key="6">
    <source>
        <dbReference type="RuleBase" id="RU004335"/>
    </source>
</evidence>
<dbReference type="InterPro" id="IPR017853">
    <property type="entry name" value="GH"/>
</dbReference>
<dbReference type="SUPFAM" id="SSF51445">
    <property type="entry name" value="(Trans)glycosidases"/>
    <property type="match status" value="1"/>
</dbReference>
<keyword evidence="4" id="KW-1015">Disulfide bond</keyword>
<evidence type="ECO:0000256" key="5">
    <source>
        <dbReference type="ARBA" id="ARBA00023295"/>
    </source>
</evidence>
<keyword evidence="11" id="KW-1185">Reference proteome</keyword>
<accession>A0ABD1R2J1</accession>
<evidence type="ECO:0000256" key="3">
    <source>
        <dbReference type="ARBA" id="ARBA00022801"/>
    </source>
</evidence>
<dbReference type="SMART" id="SM00768">
    <property type="entry name" value="X8"/>
    <property type="match status" value="1"/>
</dbReference>
<protein>
    <submittedName>
        <fullName evidence="10">O-Glycosyl hydrolase family 17 protein</fullName>
    </submittedName>
</protein>
<evidence type="ECO:0000256" key="2">
    <source>
        <dbReference type="ARBA" id="ARBA00022729"/>
    </source>
</evidence>
<feature type="signal peptide" evidence="8">
    <location>
        <begin position="1"/>
        <end position="30"/>
    </location>
</feature>
<organism evidence="10 11">
    <name type="scientific">Abeliophyllum distichum</name>
    <dbReference type="NCBI Taxonomy" id="126358"/>
    <lineage>
        <taxon>Eukaryota</taxon>
        <taxon>Viridiplantae</taxon>
        <taxon>Streptophyta</taxon>
        <taxon>Embryophyta</taxon>
        <taxon>Tracheophyta</taxon>
        <taxon>Spermatophyta</taxon>
        <taxon>Magnoliopsida</taxon>
        <taxon>eudicotyledons</taxon>
        <taxon>Gunneridae</taxon>
        <taxon>Pentapetalae</taxon>
        <taxon>asterids</taxon>
        <taxon>lamiids</taxon>
        <taxon>Lamiales</taxon>
        <taxon>Oleaceae</taxon>
        <taxon>Forsythieae</taxon>
        <taxon>Abeliophyllum</taxon>
    </lineage>
</organism>
<evidence type="ECO:0000256" key="1">
    <source>
        <dbReference type="ARBA" id="ARBA00008773"/>
    </source>
</evidence>
<sequence length="510" mass="57380">MNMRASPIFMALIATFLSCMVLFSGKPAEGIIGINWGRQSSQRMIPSMVVDLLLQNEIQEARIFTAADNVMAAFSGSGIGLSISLSNFVLHVINSSTVAEEWIQNSVTKFRSQNVDIRYVNVGVEPFSTTFTNKTYDNAVDVLKLIQNALNNAGYGDIVKATIPHYSDVLKQGIMKPSEADFRDDIKAKMVEYLKFLRENNAPAMIDIYPIHYCRENDLDPDFAFFDKKSKFFVLDDNGLNYTNAFDFLYDSFYWAMRKAGTPDLRLVVGQVGWPTDGYPNANTTYAERFYKDLLPYVIGNKGTPLHPGMPIDVYIHSLSDENRLGIWYGGFQRHWGIYTSDGQPKFKIDLSGKGRDIFPTTAKGITHMPKRWCIFNEDMSDMDIIKDEFDKACYNSDCSSLEPGGSCSHLSFKQNVSYAFNRYFQVKQQRIHEKACNFQGLGKVVPDDPSTGTCIFPIEILAAESADRGAPFLGINGDQFIRVSLLAMLLPLLSFFLISNSINVELFTK</sequence>
<dbReference type="Proteomes" id="UP001604336">
    <property type="component" value="Unassembled WGS sequence"/>
</dbReference>
<dbReference type="PROSITE" id="PS51257">
    <property type="entry name" value="PROKAR_LIPOPROTEIN"/>
    <property type="match status" value="1"/>
</dbReference>
<evidence type="ECO:0000259" key="9">
    <source>
        <dbReference type="SMART" id="SM00768"/>
    </source>
</evidence>
<dbReference type="InterPro" id="IPR000490">
    <property type="entry name" value="Glyco_hydro_17"/>
</dbReference>
<feature type="chain" id="PRO_5044774765" evidence="8">
    <location>
        <begin position="31"/>
        <end position="510"/>
    </location>
</feature>
<comment type="caution">
    <text evidence="10">The sequence shown here is derived from an EMBL/GenBank/DDBJ whole genome shotgun (WGS) entry which is preliminary data.</text>
</comment>
<dbReference type="PANTHER" id="PTHR32227">
    <property type="entry name" value="GLUCAN ENDO-1,3-BETA-GLUCOSIDASE BG1-RELATED-RELATED"/>
    <property type="match status" value="1"/>
</dbReference>
<evidence type="ECO:0000313" key="10">
    <source>
        <dbReference type="EMBL" id="KAL2481901.1"/>
    </source>
</evidence>
<dbReference type="GO" id="GO:0016798">
    <property type="term" value="F:hydrolase activity, acting on glycosyl bonds"/>
    <property type="evidence" value="ECO:0007669"/>
    <property type="project" value="UniProtKB-KW"/>
</dbReference>
<keyword evidence="7" id="KW-0472">Membrane</keyword>